<proteinExistence type="predicted"/>
<protein>
    <submittedName>
        <fullName evidence="1">DNA N-6-adenine-methyltransferase</fullName>
    </submittedName>
</protein>
<organism evidence="1">
    <name type="scientific">Myoviridae sp. ctsIb3</name>
    <dbReference type="NCBI Taxonomy" id="2825189"/>
    <lineage>
        <taxon>Viruses</taxon>
        <taxon>Duplodnaviria</taxon>
        <taxon>Heunggongvirae</taxon>
        <taxon>Uroviricota</taxon>
        <taxon>Caudoviricetes</taxon>
    </lineage>
</organism>
<sequence>MAFGESYEEFVEKFKPKKTTDDCYTPPGVYAVIRDWACKEYGIDPAKIVRPFYPGGDYEHYDYPEGAVVLDNPPFSILSKICTFYLDRGIPFFLFAPSLTAFSGRANNMRMNHIVCDCSIEYENGAIVRTSFVTSYGGDIIAQTEPRLTKLVNDEVKRLRRTKTVQLPKYTYPDHIVTAALLQRYSRYGVNFKIHKKDCAPIYALDAQRSTGKAIFGGGLLLSDCAAAERDAAERDAAERAAAERDAAERDAAIKWELSARERAIVEYLNSHEN</sequence>
<dbReference type="EMBL" id="BK016124">
    <property type="protein sequence ID" value="DAF96982.1"/>
    <property type="molecule type" value="Genomic_DNA"/>
</dbReference>
<evidence type="ECO:0000313" key="1">
    <source>
        <dbReference type="EMBL" id="DAF96982.1"/>
    </source>
</evidence>
<reference evidence="1" key="1">
    <citation type="journal article" date="2021" name="Proc. Natl. Acad. Sci. U.S.A.">
        <title>A Catalog of Tens of Thousands of Viruses from Human Metagenomes Reveals Hidden Associations with Chronic Diseases.</title>
        <authorList>
            <person name="Tisza M.J."/>
            <person name="Buck C.B."/>
        </authorList>
    </citation>
    <scope>NUCLEOTIDE SEQUENCE</scope>
    <source>
        <strain evidence="1">CtsIb3</strain>
    </source>
</reference>
<name>A0A8S5URH8_9CAUD</name>
<accession>A0A8S5URH8</accession>